<feature type="compositionally biased region" description="Polar residues" evidence="3">
    <location>
        <begin position="1367"/>
        <end position="1377"/>
    </location>
</feature>
<feature type="coiled-coil region" evidence="2">
    <location>
        <begin position="738"/>
        <end position="772"/>
    </location>
</feature>
<dbReference type="GO" id="GO:0005524">
    <property type="term" value="F:ATP binding"/>
    <property type="evidence" value="ECO:0007669"/>
    <property type="project" value="InterPro"/>
</dbReference>
<dbReference type="GO" id="GO:0004672">
    <property type="term" value="F:protein kinase activity"/>
    <property type="evidence" value="ECO:0007669"/>
    <property type="project" value="InterPro"/>
</dbReference>
<dbReference type="InterPro" id="IPR041249">
    <property type="entry name" value="HEPN_DZIP3"/>
</dbReference>
<dbReference type="Gene3D" id="1.10.510.10">
    <property type="entry name" value="Transferase(Phosphotransferase) domain 1"/>
    <property type="match status" value="1"/>
</dbReference>
<organism evidence="5 6">
    <name type="scientific">Pocillopora damicornis</name>
    <name type="common">Cauliflower coral</name>
    <name type="synonym">Millepora damicornis</name>
    <dbReference type="NCBI Taxonomy" id="46731"/>
    <lineage>
        <taxon>Eukaryota</taxon>
        <taxon>Metazoa</taxon>
        <taxon>Cnidaria</taxon>
        <taxon>Anthozoa</taxon>
        <taxon>Hexacorallia</taxon>
        <taxon>Scleractinia</taxon>
        <taxon>Astrocoeniina</taxon>
        <taxon>Pocilloporidae</taxon>
        <taxon>Pocillopora</taxon>
    </lineage>
</organism>
<feature type="region of interest" description="Disordered" evidence="3">
    <location>
        <begin position="288"/>
        <end position="343"/>
    </location>
</feature>
<dbReference type="Gene3D" id="3.40.50.300">
    <property type="entry name" value="P-loop containing nucleotide triphosphate hydrolases"/>
    <property type="match status" value="1"/>
</dbReference>
<dbReference type="InterPro" id="IPR000719">
    <property type="entry name" value="Prot_kinase_dom"/>
</dbReference>
<keyword evidence="2" id="KW-0175">Coiled coil</keyword>
<feature type="region of interest" description="Disordered" evidence="3">
    <location>
        <begin position="1366"/>
        <end position="1385"/>
    </location>
</feature>
<evidence type="ECO:0000313" key="6">
    <source>
        <dbReference type="Proteomes" id="UP000275408"/>
    </source>
</evidence>
<dbReference type="PANTHER" id="PTHR26392">
    <property type="entry name" value="MITOGEN-ACTIVATED PROTEIN KINASE KINASE KINASE 7-RELATED"/>
    <property type="match status" value="1"/>
</dbReference>
<dbReference type="InterPro" id="IPR001245">
    <property type="entry name" value="Ser-Thr/Tyr_kinase_cat_dom"/>
</dbReference>
<evidence type="ECO:0000256" key="1">
    <source>
        <dbReference type="ARBA" id="ARBA00008171"/>
    </source>
</evidence>
<dbReference type="STRING" id="46731.A0A3M6UQP5"/>
<gene>
    <name evidence="5" type="ORF">pdam_00021722</name>
</gene>
<dbReference type="EMBL" id="RCHS01000960">
    <property type="protein sequence ID" value="RMX55972.1"/>
    <property type="molecule type" value="Genomic_DNA"/>
</dbReference>
<evidence type="ECO:0000259" key="4">
    <source>
        <dbReference type="PROSITE" id="PS50011"/>
    </source>
</evidence>
<proteinExistence type="inferred from homology"/>
<dbReference type="Pfam" id="PF18738">
    <property type="entry name" value="HEPN_DZIP3"/>
    <property type="match status" value="1"/>
</dbReference>
<dbReference type="InterPro" id="IPR011009">
    <property type="entry name" value="Kinase-like_dom_sf"/>
</dbReference>
<accession>A0A3M6UQP5</accession>
<dbReference type="Gene3D" id="3.30.200.20">
    <property type="entry name" value="Phosphorylase Kinase, domain 1"/>
    <property type="match status" value="1"/>
</dbReference>
<evidence type="ECO:0000256" key="3">
    <source>
        <dbReference type="SAM" id="MobiDB-lite"/>
    </source>
</evidence>
<feature type="compositionally biased region" description="Polar residues" evidence="3">
    <location>
        <begin position="330"/>
        <end position="341"/>
    </location>
</feature>
<comment type="similarity">
    <text evidence="1">Belongs to the protein kinase superfamily. TKL Ser/Thr protein kinase family. ROCO subfamily.</text>
</comment>
<dbReference type="PROSITE" id="PS50011">
    <property type="entry name" value="PROTEIN_KINASE_DOM"/>
    <property type="match status" value="1"/>
</dbReference>
<dbReference type="OrthoDB" id="5987042at2759"/>
<keyword evidence="6" id="KW-1185">Reference proteome</keyword>
<dbReference type="InterPro" id="IPR027417">
    <property type="entry name" value="P-loop_NTPase"/>
</dbReference>
<dbReference type="Pfam" id="PF07714">
    <property type="entry name" value="PK_Tyr_Ser-Thr"/>
    <property type="match status" value="2"/>
</dbReference>
<dbReference type="PANTHER" id="PTHR26392:SF92">
    <property type="entry name" value="PROTEIN KINASE DOMAIN-CONTAINING PROTEIN"/>
    <property type="match status" value="1"/>
</dbReference>
<reference evidence="5 6" key="1">
    <citation type="journal article" date="2018" name="Sci. Rep.">
        <title>Comparative analysis of the Pocillopora damicornis genome highlights role of immune system in coral evolution.</title>
        <authorList>
            <person name="Cunning R."/>
            <person name="Bay R.A."/>
            <person name="Gillette P."/>
            <person name="Baker A.C."/>
            <person name="Traylor-Knowles N."/>
        </authorList>
    </citation>
    <scope>NUCLEOTIDE SEQUENCE [LARGE SCALE GENOMIC DNA]</scope>
    <source>
        <strain evidence="5">RSMAS</strain>
        <tissue evidence="5">Whole animal</tissue>
    </source>
</reference>
<dbReference type="Pfam" id="PF00350">
    <property type="entry name" value="Dynamin_N"/>
    <property type="match status" value="1"/>
</dbReference>
<feature type="domain" description="Protein kinase" evidence="4">
    <location>
        <begin position="1051"/>
        <end position="1366"/>
    </location>
</feature>
<dbReference type="SUPFAM" id="SSF56112">
    <property type="entry name" value="Protein kinase-like (PK-like)"/>
    <property type="match status" value="1"/>
</dbReference>
<dbReference type="SUPFAM" id="SSF52540">
    <property type="entry name" value="P-loop containing nucleoside triphosphate hydrolases"/>
    <property type="match status" value="1"/>
</dbReference>
<dbReference type="InterPro" id="IPR045063">
    <property type="entry name" value="Dynamin_N"/>
</dbReference>
<dbReference type="Proteomes" id="UP000275408">
    <property type="component" value="Unassembled WGS sequence"/>
</dbReference>
<protein>
    <recommendedName>
        <fullName evidence="4">Protein kinase domain-containing protein</fullName>
    </recommendedName>
</protein>
<name>A0A3M6UQP5_POCDA</name>
<comment type="caution">
    <text evidence="5">The sequence shown here is derived from an EMBL/GenBank/DDBJ whole genome shotgun (WGS) entry which is preliminary data.</text>
</comment>
<sequence length="1385" mass="158266">MAAAAPTGASHEVLHTTHKKANFQRIARLLVAGGTALMREIFDQYFNTPLQFHLKLNVPFVKNNIKRAKLTKPQMDCLYPKTGTCNKNSKDFDISLLHKLFKTICNLNPPASGWDAFPPPADHSKAADLTRIKQYRNKIFHDYSDMEMDDTEFNSLWNDIREALLRLARSISPSTRSAWERAIEKLYTAPLTPEDESQVRELKKMYENEVRSKEEIKNIEKALQVGLDSVHQAIKRTGDDVHQAMQKGFSGLHQAIKETMMKNFHPIVEKKNDSGTSPQLTESALVGRAQNGNSPANRRAPALCKPSTLGTDPHLPEAGLSTPPERMLTATLTPTTGSGSRQLPAVDKVRDLGELCKIAAAVGMKTENFETIKEIQEKLHKHIKEKRQESRKAMISEAGKADEHKRSELLRLYIETREILNQLDDEFINPLETSLGDIKTALEENIRSLAPRDQYVVLVAGETSAGKSSVINLILGEEILPSAVLGTTSTMFELKYDKTPKVVIHFNDSRETMYYKLVGPKESFQEQIKSLVSEKNERGRVSPYKKIELFWPHPLFQERVIIVDSPGVGDNNAMNEAVLNYLPNAFCFIYVINSTNAGGVQEDRLGKLLSNAASCKREAKMDLKLFAGCALFVCNKWDEIKPHEVEEVKLEQIKRLTKKLGGLDPHLQVVYLSCKDAQLAQEYGVIRSDFDDLIRGISNLLVSSMQNNLDIYTRWLDDLLSRVSRQVTLSIRSTTLSRLEKDRKMREIKKRMEELKRSQNETIKELGKYQTQLIWEITGRLAFYFKATGTSTRFCEWSPAEVPDSEATWAETDDEILRSISKRIHQFVQEWEDEEHEFAKAQDTVIKNLCEKYNIMEEEIRRVEDEVLFENGTAEVFHQEIRTANPLSIPEEGFQNGPIASKTPVWLRQGLASVVIRSPLSKLVSKLKERLDFSRKLSKYQTDPCTHMSERCTASLEILSDQDRLLPFITEQLEDSVQVLNQIKEKIPKLIEGDEQLYRQLLSDTRSKADIQNFYEPIGEKLESLKGEVIVYALKEIRRSDFSDGDLKWTEDDRFIVGRGSLSTVYSGVLSRKEEKEIKEIEVALRVHTDLLSKENVGQFWNEDMTMREIRGHSSIVEFYGTHLLRGPEGTKVVMVSELCKDSIEKYILSNRDQAPFRTRNKVLHWAVQIVDALRFIHSKELSHQNLKLKNVLVSNNHPACARQLYKYTSAKIAHTILIIATTNNLKMEKPYSLHLIFQLTQGENVKLKGIGSGSFRVNKDIIEDNTRYLAPEVLESKCRNYDSKSDMFSFSILLWELWFCEKAFQSSITSHSQHLQRLKRGLRPTHLEGKDRPWQVWTEVMETCWEGEPSARLTAEESWNRLLTLESAQKKTQPVRTTPPPKPS</sequence>
<evidence type="ECO:0000256" key="2">
    <source>
        <dbReference type="SAM" id="Coils"/>
    </source>
</evidence>
<evidence type="ECO:0000313" key="5">
    <source>
        <dbReference type="EMBL" id="RMX55972.1"/>
    </source>
</evidence>